<dbReference type="AlphaFoldDB" id="A0A140DTZ4"/>
<feature type="domain" description="GFO/IDH/MocA-like oxidoreductase" evidence="2">
    <location>
        <begin position="138"/>
        <end position="246"/>
    </location>
</feature>
<dbReference type="Gene3D" id="3.30.360.10">
    <property type="entry name" value="Dihydrodipicolinate Reductase, domain 2"/>
    <property type="match status" value="1"/>
</dbReference>
<sequence>MKLGIIGTGLIVQEFLPELTKLEGLEVKALLSTPRSKEKAERLAAEHGVTAVMTDFEKLASQDIDAVYIAVPNDLHHLYAKKALEAGLHVIVEKPMAATEAQARELAELARKQDRCLLEAVTVSMLPGFEMIRRWLPAIGQVKSVSCSYLQYSRRYDAFRSGEILPAFDPAKAGGALMDLNVYNLHFVLNLFGRPQETRYFATVEQDIDTGGTLILSYPGFQAVCTAAKTCSGPNQCIIAGTWGTITTSQAANTIGSVTLELRNGQRETFEPPRESRVLPEFRRFMKIIDGHRKKEGLEKVEVSLEAARILTETRRQNDIVFPADAD</sequence>
<dbReference type="GO" id="GO:0000166">
    <property type="term" value="F:nucleotide binding"/>
    <property type="evidence" value="ECO:0007669"/>
    <property type="project" value="InterPro"/>
</dbReference>
<proteinExistence type="predicted"/>
<dbReference type="SUPFAM" id="SSF55347">
    <property type="entry name" value="Glyceraldehyde-3-phosphate dehydrogenase-like, C-terminal domain"/>
    <property type="match status" value="1"/>
</dbReference>
<dbReference type="KEGG" id="fro:AALO17_09870"/>
<dbReference type="EMBL" id="CP011391">
    <property type="protein sequence ID" value="AMK54121.1"/>
    <property type="molecule type" value="Genomic_DNA"/>
</dbReference>
<feature type="domain" description="Gfo/Idh/MocA-like oxidoreductase N-terminal" evidence="1">
    <location>
        <begin position="2"/>
        <end position="117"/>
    </location>
</feature>
<evidence type="ECO:0008006" key="5">
    <source>
        <dbReference type="Google" id="ProtNLM"/>
    </source>
</evidence>
<dbReference type="PANTHER" id="PTHR43054">
    <property type="match status" value="1"/>
</dbReference>
<dbReference type="SUPFAM" id="SSF51735">
    <property type="entry name" value="NAD(P)-binding Rossmann-fold domains"/>
    <property type="match status" value="1"/>
</dbReference>
<evidence type="ECO:0000259" key="1">
    <source>
        <dbReference type="Pfam" id="PF01408"/>
    </source>
</evidence>
<name>A0A140DTZ4_9FIRM</name>
<dbReference type="Pfam" id="PF22725">
    <property type="entry name" value="GFO_IDH_MocA_C3"/>
    <property type="match status" value="1"/>
</dbReference>
<dbReference type="Gene3D" id="3.40.50.720">
    <property type="entry name" value="NAD(P)-binding Rossmann-like Domain"/>
    <property type="match status" value="1"/>
</dbReference>
<dbReference type="Pfam" id="PF01408">
    <property type="entry name" value="GFO_IDH_MocA"/>
    <property type="match status" value="1"/>
</dbReference>
<dbReference type="InterPro" id="IPR000683">
    <property type="entry name" value="Gfo/Idh/MocA-like_OxRdtase_N"/>
</dbReference>
<dbReference type="GeneID" id="78477768"/>
<dbReference type="PATRIC" id="fig|1702221.3.peg.955"/>
<reference evidence="3 4" key="1">
    <citation type="journal article" date="2016" name="Gut Pathog.">
        <title>Whole genome sequencing of "Faecalibaculum rodentium" ALO17, isolated from C57BL/6J laboratory mouse feces.</title>
        <authorList>
            <person name="Lim S."/>
            <person name="Chang D.H."/>
            <person name="Ahn S."/>
            <person name="Kim B.C."/>
        </authorList>
    </citation>
    <scope>NUCLEOTIDE SEQUENCE [LARGE SCALE GENOMIC DNA]</scope>
    <source>
        <strain evidence="3 4">Alo17</strain>
    </source>
</reference>
<organism evidence="3 4">
    <name type="scientific">Faecalibaculum rodentium</name>
    <dbReference type="NCBI Taxonomy" id="1702221"/>
    <lineage>
        <taxon>Bacteria</taxon>
        <taxon>Bacillati</taxon>
        <taxon>Bacillota</taxon>
        <taxon>Erysipelotrichia</taxon>
        <taxon>Erysipelotrichales</taxon>
        <taxon>Erysipelotrichaceae</taxon>
        <taxon>Faecalibaculum</taxon>
    </lineage>
</organism>
<evidence type="ECO:0000259" key="2">
    <source>
        <dbReference type="Pfam" id="PF22725"/>
    </source>
</evidence>
<dbReference type="STRING" id="1702221.AALO17_09870"/>
<dbReference type="InterPro" id="IPR055170">
    <property type="entry name" value="GFO_IDH_MocA-like_dom"/>
</dbReference>
<dbReference type="Proteomes" id="UP000069771">
    <property type="component" value="Chromosome"/>
</dbReference>
<dbReference type="PANTHER" id="PTHR43054:SF1">
    <property type="entry name" value="SCYLLO-INOSITOL 2-DEHYDROGENASE (NADP(+)) IOLU"/>
    <property type="match status" value="1"/>
</dbReference>
<gene>
    <name evidence="3" type="ORF">AALO17_09870</name>
</gene>
<evidence type="ECO:0000313" key="3">
    <source>
        <dbReference type="EMBL" id="AMK54121.1"/>
    </source>
</evidence>
<protein>
    <recommendedName>
        <fullName evidence="5">Gfo/Idh/MocA-like oxidoreductase N-terminal domain-containing protein</fullName>
    </recommendedName>
</protein>
<dbReference type="InterPro" id="IPR036291">
    <property type="entry name" value="NAD(P)-bd_dom_sf"/>
</dbReference>
<dbReference type="RefSeq" id="WP_067556075.1">
    <property type="nucleotide sequence ID" value="NZ_CAMTBT010000027.1"/>
</dbReference>
<evidence type="ECO:0000313" key="4">
    <source>
        <dbReference type="Proteomes" id="UP000069771"/>
    </source>
</evidence>
<keyword evidence="4" id="KW-1185">Reference proteome</keyword>
<accession>A0A140DTZ4</accession>
<dbReference type="OrthoDB" id="9783105at2"/>